<protein>
    <recommendedName>
        <fullName evidence="14">Phosphoribosylformylglycinamidine synthase</fullName>
        <shortName evidence="14">FGAM synthase</shortName>
        <shortName evidence="14">FGAMS</shortName>
        <ecNumber evidence="14">6.3.5.3</ecNumber>
    </recommendedName>
    <alternativeName>
        <fullName evidence="14">Formylglycinamide ribonucleotide amidotransferase</fullName>
        <shortName evidence="14">FGAR amidotransferase</shortName>
        <shortName evidence="14">FGAR-AT</shortName>
    </alternativeName>
</protein>
<evidence type="ECO:0000256" key="9">
    <source>
        <dbReference type="ARBA" id="ARBA00022840"/>
    </source>
</evidence>
<name>A0A7G1Q9F0_9GAMM</name>
<comment type="subunit">
    <text evidence="14">Monomer.</text>
</comment>
<dbReference type="PROSITE" id="PS51273">
    <property type="entry name" value="GATASE_TYPE_1"/>
    <property type="match status" value="1"/>
</dbReference>
<evidence type="ECO:0000256" key="1">
    <source>
        <dbReference type="ARBA" id="ARBA00004496"/>
    </source>
</evidence>
<dbReference type="GO" id="GO:0046872">
    <property type="term" value="F:metal ion binding"/>
    <property type="evidence" value="ECO:0007669"/>
    <property type="project" value="UniProtKB-KW"/>
</dbReference>
<dbReference type="InterPro" id="IPR010073">
    <property type="entry name" value="PurL_large"/>
</dbReference>
<dbReference type="CDD" id="cd02204">
    <property type="entry name" value="PurL_repeat2"/>
    <property type="match status" value="1"/>
</dbReference>
<dbReference type="HAMAP" id="MF_00419">
    <property type="entry name" value="PurL_1"/>
    <property type="match status" value="1"/>
</dbReference>
<gene>
    <name evidence="14 20" type="primary">purL</name>
    <name evidence="20" type="ORF">NSCAC_0741</name>
</gene>
<dbReference type="EMBL" id="LR778175">
    <property type="protein sequence ID" value="CAB1275591.1"/>
    <property type="molecule type" value="Genomic_DNA"/>
</dbReference>
<dbReference type="InterPro" id="IPR010918">
    <property type="entry name" value="PurM-like_C_dom"/>
</dbReference>
<evidence type="ECO:0000256" key="15">
    <source>
        <dbReference type="SAM" id="MobiDB-lite"/>
    </source>
</evidence>
<keyword evidence="5 14" id="KW-0436">Ligase</keyword>
<dbReference type="Pfam" id="PF13507">
    <property type="entry name" value="GATase_5"/>
    <property type="match status" value="1"/>
</dbReference>
<evidence type="ECO:0000259" key="17">
    <source>
        <dbReference type="Pfam" id="PF18072"/>
    </source>
</evidence>
<evidence type="ECO:0000256" key="10">
    <source>
        <dbReference type="ARBA" id="ARBA00022842"/>
    </source>
</evidence>
<proteinExistence type="inferred from homology"/>
<dbReference type="Pfam" id="PF18072">
    <property type="entry name" value="FGAR-AT_linker"/>
    <property type="match status" value="1"/>
</dbReference>
<keyword evidence="4 14" id="KW-0963">Cytoplasm</keyword>
<feature type="domain" description="Phosphoribosylformylglycinamidine synthase linker" evidence="17">
    <location>
        <begin position="171"/>
        <end position="220"/>
    </location>
</feature>
<feature type="binding site" evidence="14">
    <location>
        <position position="680"/>
    </location>
    <ligand>
        <name>ATP</name>
        <dbReference type="ChEBI" id="CHEBI:30616"/>
    </ligand>
</feature>
<dbReference type="CDD" id="cd02203">
    <property type="entry name" value="PurL_repeat1"/>
    <property type="match status" value="1"/>
</dbReference>
<keyword evidence="6 14" id="KW-0479">Metal-binding</keyword>
<dbReference type="Pfam" id="PF18076">
    <property type="entry name" value="FGAR-AT_N"/>
    <property type="match status" value="1"/>
</dbReference>
<dbReference type="GO" id="GO:0006189">
    <property type="term" value="P:'de novo' IMP biosynthetic process"/>
    <property type="evidence" value="ECO:0007669"/>
    <property type="project" value="UniProtKB-UniRule"/>
</dbReference>
<dbReference type="PANTHER" id="PTHR10099:SF1">
    <property type="entry name" value="PHOSPHORIBOSYLFORMYLGLYCINAMIDINE SYNTHASE"/>
    <property type="match status" value="1"/>
</dbReference>
<dbReference type="Pfam" id="PF22689">
    <property type="entry name" value="FGAR-AT_PurM_N-like"/>
    <property type="match status" value="1"/>
</dbReference>
<dbReference type="PANTHER" id="PTHR10099">
    <property type="entry name" value="PHOSPHORIBOSYLFORMYLGLYCINAMIDINE SYNTHASE"/>
    <property type="match status" value="1"/>
</dbReference>
<dbReference type="FunFam" id="3.30.1330.10:FF:000005">
    <property type="entry name" value="Phosphoribosylformylglycinamidine synthase"/>
    <property type="match status" value="1"/>
</dbReference>
<evidence type="ECO:0000256" key="7">
    <source>
        <dbReference type="ARBA" id="ARBA00022741"/>
    </source>
</evidence>
<feature type="binding site" evidence="14">
    <location>
        <position position="889"/>
    </location>
    <ligand>
        <name>Mg(2+)</name>
        <dbReference type="ChEBI" id="CHEBI:18420"/>
    </ligand>
</feature>
<evidence type="ECO:0000256" key="3">
    <source>
        <dbReference type="ARBA" id="ARBA00008608"/>
    </source>
</evidence>
<comment type="catalytic activity">
    <reaction evidence="12 14">
        <text>N(2)-formyl-N(1)-(5-phospho-beta-D-ribosyl)glycinamide + L-glutamine + ATP + H2O = 2-formamido-N(1)-(5-O-phospho-beta-D-ribosyl)acetamidine + L-glutamate + ADP + phosphate + H(+)</text>
        <dbReference type="Rhea" id="RHEA:17129"/>
        <dbReference type="ChEBI" id="CHEBI:15377"/>
        <dbReference type="ChEBI" id="CHEBI:15378"/>
        <dbReference type="ChEBI" id="CHEBI:29985"/>
        <dbReference type="ChEBI" id="CHEBI:30616"/>
        <dbReference type="ChEBI" id="CHEBI:43474"/>
        <dbReference type="ChEBI" id="CHEBI:58359"/>
        <dbReference type="ChEBI" id="CHEBI:147286"/>
        <dbReference type="ChEBI" id="CHEBI:147287"/>
        <dbReference type="ChEBI" id="CHEBI:456216"/>
        <dbReference type="EC" id="6.3.5.3"/>
    </reaction>
</comment>
<evidence type="ECO:0000256" key="4">
    <source>
        <dbReference type="ARBA" id="ARBA00022490"/>
    </source>
</evidence>
<dbReference type="Pfam" id="PF02769">
    <property type="entry name" value="AIRS_C"/>
    <property type="match status" value="2"/>
</dbReference>
<keyword evidence="7 14" id="KW-0547">Nucleotide-binding</keyword>
<dbReference type="Gene3D" id="3.90.650.10">
    <property type="entry name" value="PurM-like C-terminal domain"/>
    <property type="match status" value="2"/>
</dbReference>
<evidence type="ECO:0000256" key="5">
    <source>
        <dbReference type="ARBA" id="ARBA00022598"/>
    </source>
</evidence>
<keyword evidence="21" id="KW-1185">Reference proteome</keyword>
<comment type="subcellular location">
    <subcellularLocation>
        <location evidence="1 14">Cytoplasm</location>
    </subcellularLocation>
</comment>
<feature type="binding site" evidence="14">
    <location>
        <position position="720"/>
    </location>
    <ligand>
        <name>Mg(2+)</name>
        <dbReference type="ChEBI" id="CHEBI:18420"/>
    </ligand>
</feature>
<keyword evidence="10 14" id="KW-0460">Magnesium</keyword>
<dbReference type="InterPro" id="IPR036604">
    <property type="entry name" value="PurS-like_sf"/>
</dbReference>
<feature type="binding site" evidence="14">
    <location>
        <position position="891"/>
    </location>
    <ligand>
        <name>ATP</name>
        <dbReference type="ChEBI" id="CHEBI:30616"/>
    </ligand>
</feature>
<dbReference type="SUPFAM" id="SSF52317">
    <property type="entry name" value="Class I glutamine amidotransferase-like"/>
    <property type="match status" value="1"/>
</dbReference>
<dbReference type="NCBIfam" id="TIGR01735">
    <property type="entry name" value="FGAM_synt"/>
    <property type="match status" value="1"/>
</dbReference>
<dbReference type="UniPathway" id="UPA00074">
    <property type="reaction ID" value="UER00128"/>
</dbReference>
<comment type="function">
    <text evidence="13 14">Phosphoribosylformylglycinamidine synthase involved in the purines biosynthetic pathway. Catalyzes the ATP-dependent conversion of formylglycinamide ribonucleotide (FGAR) and glutamine to yield formylglycinamidine ribonucleotide (FGAM) and glutamate.</text>
</comment>
<feature type="active site" evidence="14">
    <location>
        <position position="1268"/>
    </location>
</feature>
<dbReference type="SUPFAM" id="SSF56042">
    <property type="entry name" value="PurM C-terminal domain-like"/>
    <property type="match status" value="2"/>
</dbReference>
<evidence type="ECO:0000256" key="13">
    <source>
        <dbReference type="ARBA" id="ARBA00057317"/>
    </source>
</evidence>
<dbReference type="NCBIfam" id="NF003672">
    <property type="entry name" value="PRK05297.1"/>
    <property type="match status" value="1"/>
</dbReference>
<dbReference type="FunFam" id="3.30.1330.10:FF:000002">
    <property type="entry name" value="Phosphoribosylformylglycinamidine synthase"/>
    <property type="match status" value="1"/>
</dbReference>
<evidence type="ECO:0000256" key="8">
    <source>
        <dbReference type="ARBA" id="ARBA00022755"/>
    </source>
</evidence>
<dbReference type="GO" id="GO:0004642">
    <property type="term" value="F:phosphoribosylformylglycinamidine synthase activity"/>
    <property type="evidence" value="ECO:0007669"/>
    <property type="project" value="UniProtKB-UniRule"/>
</dbReference>
<dbReference type="GO" id="GO:0005737">
    <property type="term" value="C:cytoplasm"/>
    <property type="evidence" value="ECO:0007669"/>
    <property type="project" value="UniProtKB-SubCell"/>
</dbReference>
<comment type="similarity">
    <text evidence="3 14">In the N-terminal section; belongs to the FGAMS family.</text>
</comment>
<dbReference type="InterPro" id="IPR055181">
    <property type="entry name" value="FGAR-AT_PurM_N-like"/>
</dbReference>
<accession>A0A7G1Q9F0</accession>
<dbReference type="Gene3D" id="3.30.1330.10">
    <property type="entry name" value="PurM-like, N-terminal domain"/>
    <property type="match status" value="2"/>
</dbReference>
<dbReference type="InterPro" id="IPR040707">
    <property type="entry name" value="FGAR-AT_N"/>
</dbReference>
<sequence>MMLQLYGQTAFSSFRLKKLLAQLQNSVIDITSVEVKYFYYCDITQSLSNQEISQLKQLLEAENFPIFSENQLIVIPRPGTISPWSSKATDIAHLCGLYKVRRLEKGLIYLFQTNNQVDLLLFQLSILSSLIHDRMTEKVFHNTQEISNISQPYEPRSLTTIDILNDGKNALKEANKKMGLALTDDEIDYLIASYQALERNPTDTELMMFAQANSEHCRHKIFNAAWVIRKQPQQRSLFEMIRFTYESYSEGILSAYKDNAAVITGRKVPHFMAGNLGTPNYNYQEEERHLLIKVETHNHPTAISPFAGAATGSGGEIRDEGATGRGGKPKAGLAGFSVSNLHIPDFKQPWEINYGKPSWMASALDIILAAPIGSAAFNNEFGRPNLCGYFRTFEEKISREGDSELRGYHKPIMVAGGIGNIRPTAVQKKSLSAETPLIVIGGPALLIGLGGGSASSLASGEGDESLDFASVQRSNPEMQRRCQEVIDRCTALGNENPILSIHDVGAGGLSNALPELVHDSHKGGEFQLREIPNDEPNLSPLEIWCNEAQERYVLAINPNQLSLFQNICDRERCPWAMVGKTTERNQLIVSDSRFNNNPVNISMDLLFGNPPKMIKDIPQAHAYTLTPLLHHKITLAQAVEKVLRLPTVASKNFLITIGDRSITGLVARDQMVGPWQVPVADCAVTLASYQSTIGEAMSIGERPLIALIDPAASGRMAVGEAITNIASASIKDLNQIKLSANWMASCGDSKEDIALFNTVKAVAMELCPQLGITIPVGKDSLSMGVTWKQEGKDQVMKAPPSLVISAFAPVTNVQKSLTPQLQTDVGDTLLLLIDLGQGKNRLGGTALAQTYNQTTGYVPPDLDDSSLLINFFKIIQYLNDRNLLLAYHDRSDGGLFTTLCEMAFAGHCGIKIDLDALGTDNLLSALFNEELGAVIQIKYKDQDQILTYLHQYGLGNHTYFLGNLSTDNKVRFSFHGQVILEEDRTYYQRIWAETSYHIQRLRDNPDCAQQEFDSLLDQSNPGLNPILTFNPGENASTPYIATGIRPSIAILREQGVNGHIEMAAAFDRAGFTAIDVHMSDILEKRVNLSDFKGLVACGGFSYGDVLGAGRGWANTILMNPLAYDEFATFFTRKDSFALGVCNGCQMFSHLLEIIPGAALWPKFTTNYSGQFEARLITIEVLNSPSLFFQGMENSKIPIVVAHGEGYAQFKDPESMEASIANQNIALRFIDNYGQPTEHYPFNPNGSPQGITGLTNDDGRFTIMMPHPERVFLTDQYSWHPKNWGSDGPWLRMFQNARYWLG</sequence>
<dbReference type="FunFam" id="3.90.650.10:FF:000002">
    <property type="entry name" value="Phosphoribosylformylglycinamidine synthase"/>
    <property type="match status" value="1"/>
</dbReference>
<organism evidence="20 21">
    <name type="scientific">Candidatus Nitrosacidococcus tergens</name>
    <dbReference type="NCBI Taxonomy" id="553981"/>
    <lineage>
        <taxon>Bacteria</taxon>
        <taxon>Pseudomonadati</taxon>
        <taxon>Pseudomonadota</taxon>
        <taxon>Gammaproteobacteria</taxon>
        <taxon>Chromatiales</taxon>
        <taxon>Chromatiaceae</taxon>
        <taxon>Candidatus Nitrosacidococcus</taxon>
    </lineage>
</organism>
<keyword evidence="11 14" id="KW-0315">Glutamine amidotransferase</keyword>
<dbReference type="FunFam" id="1.10.8.750:FF:000002">
    <property type="entry name" value="Phosphoribosylformylglycinamidine synthase"/>
    <property type="match status" value="1"/>
</dbReference>
<feature type="domain" description="FGAR-AT PurM N-terminal-like" evidence="19">
    <location>
        <begin position="650"/>
        <end position="809"/>
    </location>
</feature>
<evidence type="ECO:0000259" key="18">
    <source>
        <dbReference type="Pfam" id="PF18076"/>
    </source>
</evidence>
<feature type="binding site" evidence="14">
    <location>
        <position position="724"/>
    </location>
    <ligand>
        <name>Mg(2+)</name>
        <dbReference type="ChEBI" id="CHEBI:18420"/>
    </ligand>
</feature>
<dbReference type="Gene3D" id="1.10.8.750">
    <property type="entry name" value="Phosphoribosylformylglycinamidine synthase, linker domain"/>
    <property type="match status" value="1"/>
</dbReference>
<dbReference type="SMART" id="SM01211">
    <property type="entry name" value="GATase_5"/>
    <property type="match status" value="1"/>
</dbReference>
<evidence type="ECO:0000259" key="19">
    <source>
        <dbReference type="Pfam" id="PF22689"/>
    </source>
</evidence>
<dbReference type="CDD" id="cd01740">
    <property type="entry name" value="GATase1_FGAR_AT"/>
    <property type="match status" value="1"/>
</dbReference>
<feature type="domain" description="PurM-like C-terminal" evidence="16">
    <location>
        <begin position="825"/>
        <end position="969"/>
    </location>
</feature>
<evidence type="ECO:0000256" key="6">
    <source>
        <dbReference type="ARBA" id="ARBA00022723"/>
    </source>
</evidence>
<dbReference type="InterPro" id="IPR036921">
    <property type="entry name" value="PurM-like_N_sf"/>
</dbReference>
<comment type="caution">
    <text evidence="14">Lacks conserved residue(s) required for the propagation of feature annotation.</text>
</comment>
<comment type="pathway">
    <text evidence="2 14">Purine metabolism; IMP biosynthesis via de novo pathway; 5-amino-1-(5-phospho-D-ribosyl)imidazole from N(2)-formyl-N(1)-(5-phospho-D-ribosyl)glycinamide: step 1/2.</text>
</comment>
<dbReference type="FunFam" id="3.40.50.880:FF:000008">
    <property type="entry name" value="Phosphoribosylformylglycinamidine synthase"/>
    <property type="match status" value="1"/>
</dbReference>
<evidence type="ECO:0000256" key="12">
    <source>
        <dbReference type="ARBA" id="ARBA00052585"/>
    </source>
</evidence>
<feature type="region of interest" description="Disordered" evidence="15">
    <location>
        <begin position="304"/>
        <end position="329"/>
    </location>
</feature>
<dbReference type="InterPro" id="IPR029062">
    <property type="entry name" value="Class_I_gatase-like"/>
</dbReference>
<dbReference type="SUPFAM" id="SSF82697">
    <property type="entry name" value="PurS-like"/>
    <property type="match status" value="1"/>
</dbReference>
<dbReference type="Gene3D" id="3.40.50.880">
    <property type="match status" value="1"/>
</dbReference>
<evidence type="ECO:0000256" key="14">
    <source>
        <dbReference type="HAMAP-Rule" id="MF_00419"/>
    </source>
</evidence>
<feature type="domain" description="Phosphoribosylformylglycinamidine synthase N-terminal" evidence="18">
    <location>
        <begin position="37"/>
        <end position="147"/>
    </location>
</feature>
<dbReference type="KEGG" id="ntg:NSCAC_0741"/>
<feature type="active site" evidence="14">
    <location>
        <position position="1266"/>
    </location>
</feature>
<dbReference type="SUPFAM" id="SSF55326">
    <property type="entry name" value="PurM N-terminal domain-like"/>
    <property type="match status" value="2"/>
</dbReference>
<evidence type="ECO:0000313" key="20">
    <source>
        <dbReference type="EMBL" id="CAB1275591.1"/>
    </source>
</evidence>
<feature type="binding site" evidence="14">
    <location>
        <begin position="308"/>
        <end position="319"/>
    </location>
    <ligand>
        <name>ATP</name>
        <dbReference type="ChEBI" id="CHEBI:30616"/>
    </ligand>
</feature>
<feature type="binding site" evidence="14">
    <location>
        <position position="681"/>
    </location>
    <ligand>
        <name>Mg(2+)</name>
        <dbReference type="ChEBI" id="CHEBI:18420"/>
    </ligand>
</feature>
<dbReference type="GO" id="GO:0005524">
    <property type="term" value="F:ATP binding"/>
    <property type="evidence" value="ECO:0007669"/>
    <property type="project" value="UniProtKB-UniRule"/>
</dbReference>
<evidence type="ECO:0000313" key="21">
    <source>
        <dbReference type="Proteomes" id="UP000516072"/>
    </source>
</evidence>
<reference evidence="20 21" key="1">
    <citation type="submission" date="2020-03" db="EMBL/GenBank/DDBJ databases">
        <authorList>
            <person name="Picone N."/>
        </authorList>
    </citation>
    <scope>NUCLEOTIDE SEQUENCE [LARGE SCALE GENOMIC DNA]</scope>
    <source>
        <strain evidence="20">NSCAC1</strain>
    </source>
</reference>
<feature type="domain" description="PurM-like C-terminal" evidence="16">
    <location>
        <begin position="437"/>
        <end position="589"/>
    </location>
</feature>
<evidence type="ECO:0000256" key="11">
    <source>
        <dbReference type="ARBA" id="ARBA00022962"/>
    </source>
</evidence>
<evidence type="ECO:0000256" key="2">
    <source>
        <dbReference type="ARBA" id="ARBA00004920"/>
    </source>
</evidence>
<dbReference type="InterPro" id="IPR041609">
    <property type="entry name" value="PurL_linker"/>
</dbReference>
<dbReference type="Proteomes" id="UP000516072">
    <property type="component" value="Chromosome"/>
</dbReference>
<feature type="active site" description="Nucleophile" evidence="14">
    <location>
        <position position="1141"/>
    </location>
</feature>
<dbReference type="InterPro" id="IPR036676">
    <property type="entry name" value="PurM-like_C_sf"/>
</dbReference>
<dbReference type="EC" id="6.3.5.3" evidence="14"/>
<keyword evidence="9 14" id="KW-0067">ATP-binding</keyword>
<dbReference type="SUPFAM" id="SSF109736">
    <property type="entry name" value="FGAM synthase PurL, linker domain"/>
    <property type="match status" value="1"/>
</dbReference>
<keyword evidence="8 14" id="KW-0658">Purine biosynthesis</keyword>
<evidence type="ECO:0000259" key="16">
    <source>
        <dbReference type="Pfam" id="PF02769"/>
    </source>
</evidence>